<reference evidence="1" key="1">
    <citation type="submission" date="2014-05" db="EMBL/GenBank/DDBJ databases">
        <authorList>
            <person name="Chronopoulou M."/>
        </authorList>
    </citation>
    <scope>NUCLEOTIDE SEQUENCE</scope>
    <source>
        <tissue evidence="1">Whole organism</tissue>
    </source>
</reference>
<dbReference type="AlphaFoldDB" id="A0A0K2UZB4"/>
<dbReference type="EMBL" id="HACA01026242">
    <property type="protein sequence ID" value="CDW43603.1"/>
    <property type="molecule type" value="Transcribed_RNA"/>
</dbReference>
<name>A0A0K2UZB4_LEPSM</name>
<proteinExistence type="predicted"/>
<organism evidence="1">
    <name type="scientific">Lepeophtheirus salmonis</name>
    <name type="common">Salmon louse</name>
    <name type="synonym">Caligus salmonis</name>
    <dbReference type="NCBI Taxonomy" id="72036"/>
    <lineage>
        <taxon>Eukaryota</taxon>
        <taxon>Metazoa</taxon>
        <taxon>Ecdysozoa</taxon>
        <taxon>Arthropoda</taxon>
        <taxon>Crustacea</taxon>
        <taxon>Multicrustacea</taxon>
        <taxon>Hexanauplia</taxon>
        <taxon>Copepoda</taxon>
        <taxon>Siphonostomatoida</taxon>
        <taxon>Caligidae</taxon>
        <taxon>Lepeophtheirus</taxon>
    </lineage>
</organism>
<accession>A0A0K2UZB4</accession>
<evidence type="ECO:0000313" key="1">
    <source>
        <dbReference type="EMBL" id="CDW43603.1"/>
    </source>
</evidence>
<protein>
    <submittedName>
        <fullName evidence="1">Uncharacterized protein</fullName>
    </submittedName>
</protein>
<sequence>MNSLSILVNALRVESHKESTVFCERLLDFLPKTSYS</sequence>